<evidence type="ECO:0000256" key="2">
    <source>
        <dbReference type="ARBA" id="ARBA00034247"/>
    </source>
</evidence>
<comment type="catalytic activity">
    <reaction evidence="2">
        <text>2 GTP = 3',3'-c-di-GMP + 2 diphosphate</text>
        <dbReference type="Rhea" id="RHEA:24898"/>
        <dbReference type="ChEBI" id="CHEBI:33019"/>
        <dbReference type="ChEBI" id="CHEBI:37565"/>
        <dbReference type="ChEBI" id="CHEBI:58805"/>
        <dbReference type="EC" id="2.7.7.65"/>
    </reaction>
</comment>
<dbReference type="EMBL" id="CP038448">
    <property type="protein sequence ID" value="QJT40224.1"/>
    <property type="molecule type" value="Genomic_DNA"/>
</dbReference>
<dbReference type="InterPro" id="IPR043128">
    <property type="entry name" value="Rev_trsase/Diguanyl_cyclase"/>
</dbReference>
<dbReference type="EC" id="2.7.7.65" evidence="1"/>
<dbReference type="PANTHER" id="PTHR45138:SF9">
    <property type="entry name" value="DIGUANYLATE CYCLASE DGCM-RELATED"/>
    <property type="match status" value="1"/>
</dbReference>
<evidence type="ECO:0000259" key="3">
    <source>
        <dbReference type="PROSITE" id="PS50887"/>
    </source>
</evidence>
<dbReference type="NCBIfam" id="TIGR00254">
    <property type="entry name" value="GGDEF"/>
    <property type="match status" value="1"/>
</dbReference>
<name>A0ABX6NWT7_AERME</name>
<dbReference type="Proteomes" id="UP000502657">
    <property type="component" value="Chromosome"/>
</dbReference>
<dbReference type="Gene3D" id="3.30.450.40">
    <property type="match status" value="1"/>
</dbReference>
<gene>
    <name evidence="4" type="ORF">E4188_18140</name>
</gene>
<dbReference type="InterPro" id="IPR029787">
    <property type="entry name" value="Nucleotide_cyclase"/>
</dbReference>
<reference evidence="4 5" key="1">
    <citation type="submission" date="2019-03" db="EMBL/GenBank/DDBJ databases">
        <title>Novel transposon Tn6433 accelerates the dissemination of tet(E) in Aeromonas from aerobic biofilm under oxytetracycline stress.</title>
        <authorList>
            <person name="Shi Y."/>
            <person name="Tian Z."/>
            <person name="Zhang Y."/>
            <person name="Zhang H."/>
            <person name="Yang M."/>
        </authorList>
    </citation>
    <scope>NUCLEOTIDE SEQUENCE [LARGE SCALE GENOMIC DNA]</scope>
    <source>
        <strain evidence="4 5">R50-22</strain>
    </source>
</reference>
<feature type="domain" description="GGDEF" evidence="3">
    <location>
        <begin position="157"/>
        <end position="290"/>
    </location>
</feature>
<sequence length="290" mass="32513">MMALMTRNMTSTRLCLRLISERVSSTRVRCSINVIARASCMETRLDHRRSACSNFINKVRSRPGYGMGCCMDAPMIQGVGCIGTLNVAHREKAYYTSEHAIILQCLANWLALNIQLHLQFTEMELQASTDYLTETANRRAFMSEGERRLMISKSTNIPLAIGILDLDHFKSLNDKYGHDAGDYALKEVANVVKKNMRAEDIFARIGGEEFAMIITGHPPDNHADLFDNIRAVIEAQIIYYDGAPIKLTASIGFSSLLHQDTELSSILKRADDALYAAKRNGRNRVEFNDG</sequence>
<dbReference type="CDD" id="cd01949">
    <property type="entry name" value="GGDEF"/>
    <property type="match status" value="1"/>
</dbReference>
<accession>A0ABX6NWT7</accession>
<protein>
    <recommendedName>
        <fullName evidence="1">diguanylate cyclase</fullName>
        <ecNumber evidence="1">2.7.7.65</ecNumber>
    </recommendedName>
</protein>
<proteinExistence type="predicted"/>
<organism evidence="4 5">
    <name type="scientific">Aeromonas media</name>
    <dbReference type="NCBI Taxonomy" id="651"/>
    <lineage>
        <taxon>Bacteria</taxon>
        <taxon>Pseudomonadati</taxon>
        <taxon>Pseudomonadota</taxon>
        <taxon>Gammaproteobacteria</taxon>
        <taxon>Aeromonadales</taxon>
        <taxon>Aeromonadaceae</taxon>
        <taxon>Aeromonas</taxon>
    </lineage>
</organism>
<dbReference type="InterPro" id="IPR000160">
    <property type="entry name" value="GGDEF_dom"/>
</dbReference>
<evidence type="ECO:0000256" key="1">
    <source>
        <dbReference type="ARBA" id="ARBA00012528"/>
    </source>
</evidence>
<dbReference type="PANTHER" id="PTHR45138">
    <property type="entry name" value="REGULATORY COMPONENTS OF SENSORY TRANSDUCTION SYSTEM"/>
    <property type="match status" value="1"/>
</dbReference>
<dbReference type="InterPro" id="IPR029016">
    <property type="entry name" value="GAF-like_dom_sf"/>
</dbReference>
<evidence type="ECO:0000313" key="4">
    <source>
        <dbReference type="EMBL" id="QJT40224.1"/>
    </source>
</evidence>
<dbReference type="SMART" id="SM00267">
    <property type="entry name" value="GGDEF"/>
    <property type="match status" value="1"/>
</dbReference>
<evidence type="ECO:0000313" key="5">
    <source>
        <dbReference type="Proteomes" id="UP000502657"/>
    </source>
</evidence>
<dbReference type="Pfam" id="PF00990">
    <property type="entry name" value="GGDEF"/>
    <property type="match status" value="1"/>
</dbReference>
<keyword evidence="5" id="KW-1185">Reference proteome</keyword>
<dbReference type="SUPFAM" id="SSF55073">
    <property type="entry name" value="Nucleotide cyclase"/>
    <property type="match status" value="1"/>
</dbReference>
<dbReference type="InterPro" id="IPR050469">
    <property type="entry name" value="Diguanylate_Cyclase"/>
</dbReference>
<dbReference type="PROSITE" id="PS50887">
    <property type="entry name" value="GGDEF"/>
    <property type="match status" value="1"/>
</dbReference>
<dbReference type="SUPFAM" id="SSF55781">
    <property type="entry name" value="GAF domain-like"/>
    <property type="match status" value="1"/>
</dbReference>
<dbReference type="Gene3D" id="3.30.70.270">
    <property type="match status" value="1"/>
</dbReference>